<organism evidence="1 2">
    <name type="scientific">Amphimedon queenslandica</name>
    <name type="common">Sponge</name>
    <dbReference type="NCBI Taxonomy" id="400682"/>
    <lineage>
        <taxon>Eukaryota</taxon>
        <taxon>Metazoa</taxon>
        <taxon>Porifera</taxon>
        <taxon>Demospongiae</taxon>
        <taxon>Heteroscleromorpha</taxon>
        <taxon>Haplosclerida</taxon>
        <taxon>Niphatidae</taxon>
        <taxon>Amphimedon</taxon>
    </lineage>
</organism>
<dbReference type="EnsemblMetazoa" id="XM_019994003.1">
    <property type="protein sequence ID" value="XP_019849562.1"/>
    <property type="gene ID" value="LOC105311954"/>
</dbReference>
<dbReference type="Gene3D" id="1.10.3450.30">
    <property type="match status" value="1"/>
</dbReference>
<dbReference type="SUPFAM" id="SSF160651">
    <property type="entry name" value="FLJ32549 C-terminal domain-like"/>
    <property type="match status" value="1"/>
</dbReference>
<dbReference type="Proteomes" id="UP000007879">
    <property type="component" value="Unassembled WGS sequence"/>
</dbReference>
<evidence type="ECO:0000313" key="1">
    <source>
        <dbReference type="EnsemblMetazoa" id="XP_019849562.1"/>
    </source>
</evidence>
<reference evidence="2" key="1">
    <citation type="journal article" date="2010" name="Nature">
        <title>The Amphimedon queenslandica genome and the evolution of animal complexity.</title>
        <authorList>
            <person name="Srivastava M."/>
            <person name="Simakov O."/>
            <person name="Chapman J."/>
            <person name="Fahey B."/>
            <person name="Gauthier M.E."/>
            <person name="Mitros T."/>
            <person name="Richards G.S."/>
            <person name="Conaco C."/>
            <person name="Dacre M."/>
            <person name="Hellsten U."/>
            <person name="Larroux C."/>
            <person name="Putnam N.H."/>
            <person name="Stanke M."/>
            <person name="Adamska M."/>
            <person name="Darling A."/>
            <person name="Degnan S.M."/>
            <person name="Oakley T.H."/>
            <person name="Plachetzki D.C."/>
            <person name="Zhai Y."/>
            <person name="Adamski M."/>
            <person name="Calcino A."/>
            <person name="Cummins S.F."/>
            <person name="Goodstein D.M."/>
            <person name="Harris C."/>
            <person name="Jackson D.J."/>
            <person name="Leys S.P."/>
            <person name="Shu S."/>
            <person name="Woodcroft B.J."/>
            <person name="Vervoort M."/>
            <person name="Kosik K.S."/>
            <person name="Manning G."/>
            <person name="Degnan B.M."/>
            <person name="Rokhsar D.S."/>
        </authorList>
    </citation>
    <scope>NUCLEOTIDE SEQUENCE [LARGE SCALE GENOMIC DNA]</scope>
</reference>
<dbReference type="GO" id="GO:1904262">
    <property type="term" value="P:negative regulation of TORC1 signaling"/>
    <property type="evidence" value="ECO:0007669"/>
    <property type="project" value="TreeGrafter"/>
</dbReference>
<evidence type="ECO:0000313" key="2">
    <source>
        <dbReference type="Proteomes" id="UP000007879"/>
    </source>
</evidence>
<protein>
    <submittedName>
        <fullName evidence="1">Uncharacterized protein</fullName>
    </submittedName>
</protein>
<accession>A0AAN0IYD6</accession>
<dbReference type="GO" id="GO:0042149">
    <property type="term" value="P:cellular response to glucose starvation"/>
    <property type="evidence" value="ECO:0007669"/>
    <property type="project" value="TreeGrafter"/>
</dbReference>
<keyword evidence="2" id="KW-1185">Reference proteome</keyword>
<dbReference type="GeneID" id="105311954"/>
<sequence length="454" mass="51635">MAQGFLQNSEYVCVGTPEENVLETYFVMLSCFNFDRAKDQCERERDIKSAGGGGVTWCDFMNLLSRLSTAETSYFSMQFNGRSFFKKQLSVVYDGLLHEFKKVHEVYHHRRGGTDFSWERKLAELLTSVMEFVAARRDMIGFYQILNTLHSCPGDCIRSNQTLRDIRERHSECFQHVFLKPLKQSFWSEVEVLSLLLKAQISLSDWQYLPSLISLQSAQTKLSLWHGLHPPGLNTQTTSPRSMRSSSNASSCLSSYPPLYKWLCTFHNVLMAKFTTYFYKNLHSGGFLNDSKIISHKFQDDFLNLFSVLLKQAPPNSCVCLVFDSNGLAGYKGPQYETPSAESPSLSGLNSYPIMMSIPQDYEFLSHRANIVSMIMNQKSASNTTSIISTQLDTKLSCTYHLAQIEERVTMVTIVTTMRGKGYEVLIKKLTDVVSQLRLQHLVQALSVASSKRE</sequence>
<dbReference type="GO" id="GO:0061462">
    <property type="term" value="P:protein localization to lysosome"/>
    <property type="evidence" value="ECO:0007669"/>
    <property type="project" value="TreeGrafter"/>
</dbReference>
<name>A0AAN0IYD6_AMPQE</name>
<dbReference type="KEGG" id="aqu:105311954"/>
<reference evidence="1" key="2">
    <citation type="submission" date="2024-06" db="UniProtKB">
        <authorList>
            <consortium name="EnsemblMetazoa"/>
        </authorList>
    </citation>
    <scope>IDENTIFICATION</scope>
</reference>
<dbReference type="PANTHER" id="PTHR31581:SF1">
    <property type="entry name" value="KICSTOR SUBUNIT 2"/>
    <property type="match status" value="1"/>
</dbReference>
<dbReference type="InterPro" id="IPR038060">
    <property type="entry name" value="C12orf66-like_central_sf"/>
</dbReference>
<proteinExistence type="predicted"/>
<dbReference type="GO" id="GO:0034198">
    <property type="term" value="P:cellular response to amino acid starvation"/>
    <property type="evidence" value="ECO:0007669"/>
    <property type="project" value="TreeGrafter"/>
</dbReference>
<dbReference type="Pfam" id="PF09404">
    <property type="entry name" value="C12orf66_like"/>
    <property type="match status" value="1"/>
</dbReference>
<dbReference type="SUPFAM" id="SSF158548">
    <property type="entry name" value="FLJ32549 domain-like"/>
    <property type="match status" value="1"/>
</dbReference>
<dbReference type="InterPro" id="IPR018544">
    <property type="entry name" value="KICS_2"/>
</dbReference>
<dbReference type="RefSeq" id="XP_019849562.1">
    <property type="nucleotide sequence ID" value="XM_019994003.1"/>
</dbReference>
<dbReference type="PANTHER" id="PTHR31581">
    <property type="entry name" value="KICSTOR COMPLEX PROTEIN C12ORF66"/>
    <property type="match status" value="1"/>
</dbReference>
<dbReference type="AlphaFoldDB" id="A0AAN0IYD6"/>